<name>A0A556MPK7_9FLAO</name>
<proteinExistence type="predicted"/>
<gene>
    <name evidence="1" type="ORF">FO442_14415</name>
</gene>
<dbReference type="AlphaFoldDB" id="A0A556MPK7"/>
<dbReference type="RefSeq" id="WP_144333907.1">
    <property type="nucleotide sequence ID" value="NZ_VLPL01000007.1"/>
</dbReference>
<dbReference type="Proteomes" id="UP000316008">
    <property type="component" value="Unassembled WGS sequence"/>
</dbReference>
<sequence length="223" mass="25686">MQQLKIGIIGDFNFTFNTHHATNMALDHAGRFLEVELSYYWIKVNEIINMKPQQLSNYDGFWFAPGPYLNLFYLNGVIDLLLQQEAPVFITGEGYKALIDVLIHRNNLSANGEKLISDNLVDGNHFERVYVVPHSSALIHLYETRNPEELTATRYSLYPQLIGSLTETDLDIEAYNQFEEPEIISLKNRRFFLACGFCPQISSTRELPHPLVYTFVKSCFLNN</sequence>
<dbReference type="SUPFAM" id="SSF52317">
    <property type="entry name" value="Class I glutamine amidotransferase-like"/>
    <property type="match status" value="1"/>
</dbReference>
<protein>
    <recommendedName>
        <fullName evidence="3">Glutamine amidotransferase domain-containing protein</fullName>
    </recommendedName>
</protein>
<keyword evidence="2" id="KW-1185">Reference proteome</keyword>
<organism evidence="1 2">
    <name type="scientific">Fluviicola chungangensis</name>
    <dbReference type="NCBI Taxonomy" id="2597671"/>
    <lineage>
        <taxon>Bacteria</taxon>
        <taxon>Pseudomonadati</taxon>
        <taxon>Bacteroidota</taxon>
        <taxon>Flavobacteriia</taxon>
        <taxon>Flavobacteriales</taxon>
        <taxon>Crocinitomicaceae</taxon>
        <taxon>Fluviicola</taxon>
    </lineage>
</organism>
<dbReference type="Gene3D" id="3.40.50.880">
    <property type="match status" value="1"/>
</dbReference>
<comment type="caution">
    <text evidence="1">The sequence shown here is derived from an EMBL/GenBank/DDBJ whole genome shotgun (WGS) entry which is preliminary data.</text>
</comment>
<accession>A0A556MPK7</accession>
<dbReference type="OrthoDB" id="3286005at2"/>
<evidence type="ECO:0000313" key="2">
    <source>
        <dbReference type="Proteomes" id="UP000316008"/>
    </source>
</evidence>
<reference evidence="1 2" key="1">
    <citation type="submission" date="2019-07" db="EMBL/GenBank/DDBJ databases">
        <authorList>
            <person name="Huq M.A."/>
        </authorList>
    </citation>
    <scope>NUCLEOTIDE SEQUENCE [LARGE SCALE GENOMIC DNA]</scope>
    <source>
        <strain evidence="1 2">MAH-3</strain>
    </source>
</reference>
<dbReference type="EMBL" id="VLPL01000007">
    <property type="protein sequence ID" value="TSJ41649.1"/>
    <property type="molecule type" value="Genomic_DNA"/>
</dbReference>
<dbReference type="InterPro" id="IPR029062">
    <property type="entry name" value="Class_I_gatase-like"/>
</dbReference>
<evidence type="ECO:0000313" key="1">
    <source>
        <dbReference type="EMBL" id="TSJ41649.1"/>
    </source>
</evidence>
<evidence type="ECO:0008006" key="3">
    <source>
        <dbReference type="Google" id="ProtNLM"/>
    </source>
</evidence>